<sequence length="145" mass="16153">MKNFNTLYLSLILFSTSLPATDKLYSFMGIQTGASITKNHTVPSIGLKYGKQTRKYRTSITYAYGEKSNNKYQSLIAQVDTGVLTNQFKNTSFKPYVGLSFGAIQEQNNNTALKDKGYVYGANAGVAYIFNDALDFDLGYRYLAT</sequence>
<evidence type="ECO:0000313" key="2">
    <source>
        <dbReference type="EMBL" id="CAA6800113.1"/>
    </source>
</evidence>
<reference evidence="2" key="1">
    <citation type="submission" date="2020-01" db="EMBL/GenBank/DDBJ databases">
        <authorList>
            <person name="Meier V. D."/>
            <person name="Meier V D."/>
        </authorList>
    </citation>
    <scope>NUCLEOTIDE SEQUENCE</scope>
    <source>
        <strain evidence="2">HLG_WM_MAG_03</strain>
    </source>
</reference>
<dbReference type="InterPro" id="IPR011250">
    <property type="entry name" value="OMP/PagP_B-barrel"/>
</dbReference>
<organism evidence="2">
    <name type="scientific">uncultured Sulfurovum sp</name>
    <dbReference type="NCBI Taxonomy" id="269237"/>
    <lineage>
        <taxon>Bacteria</taxon>
        <taxon>Pseudomonadati</taxon>
        <taxon>Campylobacterota</taxon>
        <taxon>Epsilonproteobacteria</taxon>
        <taxon>Campylobacterales</taxon>
        <taxon>Sulfurovaceae</taxon>
        <taxon>Sulfurovum</taxon>
        <taxon>environmental samples</taxon>
    </lineage>
</organism>
<accession>A0A6S6S1T5</accession>
<dbReference type="EMBL" id="CACVAR010000064">
    <property type="protein sequence ID" value="CAA6800113.1"/>
    <property type="molecule type" value="Genomic_DNA"/>
</dbReference>
<feature type="signal peptide" evidence="1">
    <location>
        <begin position="1"/>
        <end position="20"/>
    </location>
</feature>
<gene>
    <name evidence="2" type="ORF">HELGO_WM78694</name>
</gene>
<protein>
    <submittedName>
        <fullName evidence="2">Uncharacterized protein</fullName>
    </submittedName>
</protein>
<proteinExistence type="predicted"/>
<dbReference type="Gene3D" id="2.40.160.20">
    <property type="match status" value="1"/>
</dbReference>
<dbReference type="SUPFAM" id="SSF56925">
    <property type="entry name" value="OMPA-like"/>
    <property type="match status" value="1"/>
</dbReference>
<keyword evidence="1" id="KW-0732">Signal</keyword>
<name>A0A6S6S1T5_9BACT</name>
<evidence type="ECO:0000256" key="1">
    <source>
        <dbReference type="SAM" id="SignalP"/>
    </source>
</evidence>
<feature type="chain" id="PRO_5028280093" evidence="1">
    <location>
        <begin position="21"/>
        <end position="145"/>
    </location>
</feature>
<feature type="non-terminal residue" evidence="2">
    <location>
        <position position="145"/>
    </location>
</feature>
<dbReference type="AlphaFoldDB" id="A0A6S6S1T5"/>